<feature type="region of interest" description="Disordered" evidence="1">
    <location>
        <begin position="15"/>
        <end position="51"/>
    </location>
</feature>
<feature type="compositionally biased region" description="Low complexity" evidence="1">
    <location>
        <begin position="29"/>
        <end position="40"/>
    </location>
</feature>
<dbReference type="Proteomes" id="UP001386955">
    <property type="component" value="Unassembled WGS sequence"/>
</dbReference>
<gene>
    <name evidence="2" type="ORF">VNO78_02579</name>
</gene>
<keyword evidence="3" id="KW-1185">Reference proteome</keyword>
<comment type="caution">
    <text evidence="2">The sequence shown here is derived from an EMBL/GenBank/DDBJ whole genome shotgun (WGS) entry which is preliminary data.</text>
</comment>
<evidence type="ECO:0000313" key="3">
    <source>
        <dbReference type="Proteomes" id="UP001386955"/>
    </source>
</evidence>
<evidence type="ECO:0000256" key="1">
    <source>
        <dbReference type="SAM" id="MobiDB-lite"/>
    </source>
</evidence>
<organism evidence="2 3">
    <name type="scientific">Psophocarpus tetragonolobus</name>
    <name type="common">Winged bean</name>
    <name type="synonym">Dolichos tetragonolobus</name>
    <dbReference type="NCBI Taxonomy" id="3891"/>
    <lineage>
        <taxon>Eukaryota</taxon>
        <taxon>Viridiplantae</taxon>
        <taxon>Streptophyta</taxon>
        <taxon>Embryophyta</taxon>
        <taxon>Tracheophyta</taxon>
        <taxon>Spermatophyta</taxon>
        <taxon>Magnoliopsida</taxon>
        <taxon>eudicotyledons</taxon>
        <taxon>Gunneridae</taxon>
        <taxon>Pentapetalae</taxon>
        <taxon>rosids</taxon>
        <taxon>fabids</taxon>
        <taxon>Fabales</taxon>
        <taxon>Fabaceae</taxon>
        <taxon>Papilionoideae</taxon>
        <taxon>50 kb inversion clade</taxon>
        <taxon>NPAAA clade</taxon>
        <taxon>indigoferoid/millettioid clade</taxon>
        <taxon>Phaseoleae</taxon>
        <taxon>Psophocarpus</taxon>
    </lineage>
</organism>
<evidence type="ECO:0000313" key="2">
    <source>
        <dbReference type="EMBL" id="KAK7411147.1"/>
    </source>
</evidence>
<feature type="region of interest" description="Disordered" evidence="1">
    <location>
        <begin position="100"/>
        <end position="124"/>
    </location>
</feature>
<sequence length="176" mass="19388">MKYILEKMMVNIPKFKKHEAKETESHRYQQQPSSKNQQKSVIGDKGKGKVNMQRPEVGAMTYAQYMLDEQTKCTGETPLQCKAGVLECFLQDETVSNTPLKQGDAGVGAGSSGNNNTNLVNKESKGELEVSVKSFTNLVGAGKGNNYEKRNQVGKDPNMASDEELSQSPKDHCIRA</sequence>
<dbReference type="EMBL" id="JAYMYS010000001">
    <property type="protein sequence ID" value="KAK7411147.1"/>
    <property type="molecule type" value="Genomic_DNA"/>
</dbReference>
<accession>A0AAN9SYV3</accession>
<proteinExistence type="predicted"/>
<protein>
    <submittedName>
        <fullName evidence="2">Uncharacterized protein</fullName>
    </submittedName>
</protein>
<reference evidence="2 3" key="1">
    <citation type="submission" date="2024-01" db="EMBL/GenBank/DDBJ databases">
        <title>The genomes of 5 underutilized Papilionoideae crops provide insights into root nodulation and disease resistanc.</title>
        <authorList>
            <person name="Jiang F."/>
        </authorList>
    </citation>
    <scope>NUCLEOTIDE SEQUENCE [LARGE SCALE GENOMIC DNA]</scope>
    <source>
        <strain evidence="2">DUOXIRENSHENG_FW03</strain>
        <tissue evidence="2">Leaves</tissue>
    </source>
</reference>
<dbReference type="AlphaFoldDB" id="A0AAN9SYV3"/>
<feature type="region of interest" description="Disordered" evidence="1">
    <location>
        <begin position="139"/>
        <end position="176"/>
    </location>
</feature>
<name>A0AAN9SYV3_PSOTE</name>